<feature type="region of interest" description="Disordered" evidence="2">
    <location>
        <begin position="1"/>
        <end position="30"/>
    </location>
</feature>
<dbReference type="AlphaFoldDB" id="A0A103YCT4"/>
<dbReference type="InterPro" id="IPR016024">
    <property type="entry name" value="ARM-type_fold"/>
</dbReference>
<dbReference type="OMA" id="QCFEAIF"/>
<sequence>MGKQRSSQRKNAAILDSDDTDSVSSSSTVRSDYVMGSAVEEVQLDKESVLDQSLDALYEKRGSTREKALADIIETFNSSLPHEFVEKKFATLLHQCLNSIKRGSAKEIALAAHAIGLLALTAGSGEKAKEILEESIFPISEALKSCSEVSKMSSLLEGLAVIAFVGGNEPEESEKCMQIMWQVVHPKLGANVCVLSFSFCIVVATKPSPGIITAVVSAWSFLLTTVDGRTLDAKSWQESFSYFSTLLEKDDRSVRIAAGEALALVYEIGNLEKFCHSSVNGGIISLDGTHIQGLRSKVLNQVRGLSAEAGGKGSAKKGLNHQRNTFRDILEFLEDGDTPETTVKIGGESLTTTNWSQLIQLNFLKRFLGGGFVTHMQENEFLHEVFDFTPKKKLLSGGVRGSATDKGRNAGHFALGEE</sequence>
<proteinExistence type="inferred from homology"/>
<dbReference type="Gramene" id="KVI06724">
    <property type="protein sequence ID" value="KVI06724"/>
    <property type="gene ID" value="Ccrd_014921"/>
</dbReference>
<dbReference type="InterPro" id="IPR039777">
    <property type="entry name" value="IFRD"/>
</dbReference>
<reference evidence="4 5" key="1">
    <citation type="journal article" date="2016" name="Sci. Rep.">
        <title>The genome sequence of the outbreeding globe artichoke constructed de novo incorporating a phase-aware low-pass sequencing strategy of F1 progeny.</title>
        <authorList>
            <person name="Scaglione D."/>
            <person name="Reyes-Chin-Wo S."/>
            <person name="Acquadro A."/>
            <person name="Froenicke L."/>
            <person name="Portis E."/>
            <person name="Beitel C."/>
            <person name="Tirone M."/>
            <person name="Mauro R."/>
            <person name="Lo Monaco A."/>
            <person name="Mauromicale G."/>
            <person name="Faccioli P."/>
            <person name="Cattivelli L."/>
            <person name="Rieseberg L."/>
            <person name="Michelmore R."/>
            <person name="Lanteri S."/>
        </authorList>
    </citation>
    <scope>NUCLEOTIDE SEQUENCE [LARGE SCALE GENOMIC DNA]</scope>
    <source>
        <strain evidence="4">2C</strain>
    </source>
</reference>
<evidence type="ECO:0000256" key="1">
    <source>
        <dbReference type="ARBA" id="ARBA00008828"/>
    </source>
</evidence>
<comment type="caution">
    <text evidence="4">The sequence shown here is derived from an EMBL/GenBank/DDBJ whole genome shotgun (WGS) entry which is preliminary data.</text>
</comment>
<dbReference type="Pfam" id="PF05004">
    <property type="entry name" value="IFRD"/>
    <property type="match status" value="1"/>
</dbReference>
<evidence type="ECO:0000313" key="4">
    <source>
        <dbReference type="EMBL" id="KVI06724.1"/>
    </source>
</evidence>
<dbReference type="PANTHER" id="PTHR12354">
    <property type="entry name" value="INTERFERON-RELATED DEVELOPMENTAL REGULATOR"/>
    <property type="match status" value="1"/>
</dbReference>
<dbReference type="Proteomes" id="UP000243975">
    <property type="component" value="Unassembled WGS sequence"/>
</dbReference>
<evidence type="ECO:0000313" key="5">
    <source>
        <dbReference type="Proteomes" id="UP000243975"/>
    </source>
</evidence>
<dbReference type="EMBL" id="LEKV01001719">
    <property type="protein sequence ID" value="KVI06724.1"/>
    <property type="molecule type" value="Genomic_DNA"/>
</dbReference>
<protein>
    <submittedName>
        <fullName evidence="4">Armadillo-like helical</fullName>
    </submittedName>
</protein>
<name>A0A103YCT4_CYNCS</name>
<keyword evidence="5" id="KW-1185">Reference proteome</keyword>
<dbReference type="PANTHER" id="PTHR12354:SF1">
    <property type="entry name" value="INTERFERON-RELATED DEVELOPMENTAL REGULATOR 1"/>
    <property type="match status" value="1"/>
</dbReference>
<gene>
    <name evidence="4" type="ORF">Ccrd_014921</name>
</gene>
<dbReference type="InterPro" id="IPR007701">
    <property type="entry name" value="Interferon-rel_develop_reg_N"/>
</dbReference>
<evidence type="ECO:0000259" key="3">
    <source>
        <dbReference type="Pfam" id="PF05004"/>
    </source>
</evidence>
<evidence type="ECO:0000256" key="2">
    <source>
        <dbReference type="SAM" id="MobiDB-lite"/>
    </source>
</evidence>
<accession>A0A103YCT4</accession>
<comment type="similarity">
    <text evidence="1">Belongs to the IFRD family.</text>
</comment>
<feature type="region of interest" description="Disordered" evidence="2">
    <location>
        <begin position="397"/>
        <end position="418"/>
    </location>
</feature>
<organism evidence="4 5">
    <name type="scientific">Cynara cardunculus var. scolymus</name>
    <name type="common">Globe artichoke</name>
    <name type="synonym">Cynara scolymus</name>
    <dbReference type="NCBI Taxonomy" id="59895"/>
    <lineage>
        <taxon>Eukaryota</taxon>
        <taxon>Viridiplantae</taxon>
        <taxon>Streptophyta</taxon>
        <taxon>Embryophyta</taxon>
        <taxon>Tracheophyta</taxon>
        <taxon>Spermatophyta</taxon>
        <taxon>Magnoliopsida</taxon>
        <taxon>eudicotyledons</taxon>
        <taxon>Gunneridae</taxon>
        <taxon>Pentapetalae</taxon>
        <taxon>asterids</taxon>
        <taxon>campanulids</taxon>
        <taxon>Asterales</taxon>
        <taxon>Asteraceae</taxon>
        <taxon>Carduoideae</taxon>
        <taxon>Cardueae</taxon>
        <taxon>Carduinae</taxon>
        <taxon>Cynara</taxon>
    </lineage>
</organism>
<dbReference type="SUPFAM" id="SSF48371">
    <property type="entry name" value="ARM repeat"/>
    <property type="match status" value="1"/>
</dbReference>
<dbReference type="STRING" id="59895.A0A103YCT4"/>
<feature type="domain" description="Interferon-related developmental regulator N-terminal" evidence="3">
    <location>
        <begin position="24"/>
        <end position="334"/>
    </location>
</feature>